<evidence type="ECO:0000313" key="4">
    <source>
        <dbReference type="Proteomes" id="UP000460715"/>
    </source>
</evidence>
<dbReference type="InterPro" id="IPR024399">
    <property type="entry name" value="DUF2628"/>
</dbReference>
<dbReference type="EMBL" id="SNVJ01000004">
    <property type="protein sequence ID" value="MXP62940.1"/>
    <property type="molecule type" value="Genomic_DNA"/>
</dbReference>
<reference evidence="3 4" key="1">
    <citation type="submission" date="2019-03" db="EMBL/GenBank/DDBJ databases">
        <title>Roseomonas sp. a novel Roseomonas species isolated from Sea whip Gorgonian.</title>
        <authorList>
            <person name="Li F."/>
            <person name="Pan X."/>
            <person name="Huang S."/>
            <person name="Li Z."/>
            <person name="Meng B."/>
        </authorList>
    </citation>
    <scope>NUCLEOTIDE SEQUENCE [LARGE SCALE GENOMIC DNA]</scope>
    <source>
        <strain evidence="3 4">M0104</strain>
    </source>
</reference>
<evidence type="ECO:0000256" key="1">
    <source>
        <dbReference type="SAM" id="MobiDB-lite"/>
    </source>
</evidence>
<proteinExistence type="predicted"/>
<comment type="caution">
    <text evidence="3">The sequence shown here is derived from an EMBL/GenBank/DDBJ whole genome shotgun (WGS) entry which is preliminary data.</text>
</comment>
<dbReference type="AlphaFoldDB" id="A0A845B9T0"/>
<organism evidence="3 4">
    <name type="scientific">Teichococcus coralli</name>
    <dbReference type="NCBI Taxonomy" id="2545983"/>
    <lineage>
        <taxon>Bacteria</taxon>
        <taxon>Pseudomonadati</taxon>
        <taxon>Pseudomonadota</taxon>
        <taxon>Alphaproteobacteria</taxon>
        <taxon>Acetobacterales</taxon>
        <taxon>Roseomonadaceae</taxon>
        <taxon>Roseomonas</taxon>
    </lineage>
</organism>
<dbReference type="Pfam" id="PF10947">
    <property type="entry name" value="DUF2628"/>
    <property type="match status" value="1"/>
</dbReference>
<name>A0A845B9T0_9PROT</name>
<dbReference type="Proteomes" id="UP000460715">
    <property type="component" value="Unassembled WGS sequence"/>
</dbReference>
<accession>A0A845B9T0</accession>
<keyword evidence="2" id="KW-0812">Transmembrane</keyword>
<evidence type="ECO:0000313" key="3">
    <source>
        <dbReference type="EMBL" id="MXP62940.1"/>
    </source>
</evidence>
<gene>
    <name evidence="3" type="ORF">E0493_06190</name>
</gene>
<keyword evidence="2" id="KW-0472">Membrane</keyword>
<feature type="transmembrane region" description="Helical" evidence="2">
    <location>
        <begin position="58"/>
        <end position="91"/>
    </location>
</feature>
<feature type="compositionally biased region" description="Pro residues" evidence="1">
    <location>
        <begin position="7"/>
        <end position="16"/>
    </location>
</feature>
<keyword evidence="4" id="KW-1185">Reference proteome</keyword>
<sequence length="146" mass="15503">MRAWTVHPPPAPPPASVPATGQAPPRGGARQAGLVLVPERFSLLAALLPPLWFLLHRMWLVLVVYLALAILAAVLLPAGTGLYAGLAAHVLAGLQAQDLRRWTLARQGRPAAGVVLARDEEAALLRALNGRPDWARLEAGMEGRVA</sequence>
<evidence type="ECO:0000256" key="2">
    <source>
        <dbReference type="SAM" id="Phobius"/>
    </source>
</evidence>
<feature type="region of interest" description="Disordered" evidence="1">
    <location>
        <begin position="1"/>
        <end position="26"/>
    </location>
</feature>
<protein>
    <submittedName>
        <fullName evidence="3">DUF2628 domain-containing protein</fullName>
    </submittedName>
</protein>
<dbReference type="OrthoDB" id="7285394at2"/>
<dbReference type="RefSeq" id="WP_160936066.1">
    <property type="nucleotide sequence ID" value="NZ_SNVJ01000004.1"/>
</dbReference>
<keyword evidence="2" id="KW-1133">Transmembrane helix</keyword>